<dbReference type="AlphaFoldDB" id="A0A1R1DYS5"/>
<proteinExistence type="predicted"/>
<evidence type="ECO:0000313" key="2">
    <source>
        <dbReference type="Proteomes" id="UP000187172"/>
    </source>
</evidence>
<keyword evidence="2" id="KW-1185">Reference proteome</keyword>
<reference evidence="1 2" key="1">
    <citation type="submission" date="2016-11" db="EMBL/GenBank/DDBJ databases">
        <title>Paenibacillus species isolates.</title>
        <authorList>
            <person name="Beno S.M."/>
        </authorList>
    </citation>
    <scope>NUCLEOTIDE SEQUENCE [LARGE SCALE GENOMIC DNA]</scope>
    <source>
        <strain evidence="1 2">FSL R5-0378</strain>
    </source>
</reference>
<sequence length="91" mass="10655">MALNCIYCMPEINLQAQASILRRYEEYCYQITFHLIRDEQLAFKAACSALLDVARHLDFFTDISEIQEKKVKHAAMHSALEVIRETKVRSY</sequence>
<dbReference type="EMBL" id="MRTP01000025">
    <property type="protein sequence ID" value="OMF44727.1"/>
    <property type="molecule type" value="Genomic_DNA"/>
</dbReference>
<accession>A0A1R1DYS5</accession>
<evidence type="ECO:0000313" key="1">
    <source>
        <dbReference type="EMBL" id="OMF44727.1"/>
    </source>
</evidence>
<name>A0A1R1DYS5_9BACL</name>
<protein>
    <submittedName>
        <fullName evidence="1">Uncharacterized protein</fullName>
    </submittedName>
</protein>
<dbReference type="Proteomes" id="UP000187172">
    <property type="component" value="Unassembled WGS sequence"/>
</dbReference>
<comment type="caution">
    <text evidence="1">The sequence shown here is derived from an EMBL/GenBank/DDBJ whole genome shotgun (WGS) entry which is preliminary data.</text>
</comment>
<gene>
    <name evidence="1" type="ORF">BK138_34335</name>
</gene>
<organism evidence="1 2">
    <name type="scientific">Paenibacillus rhizosphaerae</name>
    <dbReference type="NCBI Taxonomy" id="297318"/>
    <lineage>
        <taxon>Bacteria</taxon>
        <taxon>Bacillati</taxon>
        <taxon>Bacillota</taxon>
        <taxon>Bacilli</taxon>
        <taxon>Bacillales</taxon>
        <taxon>Paenibacillaceae</taxon>
        <taxon>Paenibacillus</taxon>
    </lineage>
</organism>